<evidence type="ECO:0000259" key="4">
    <source>
        <dbReference type="PROSITE" id="PS51118"/>
    </source>
</evidence>
<dbReference type="Gene3D" id="1.10.10.10">
    <property type="entry name" value="Winged helix-like DNA-binding domain superfamily/Winged helix DNA-binding domain"/>
    <property type="match status" value="1"/>
</dbReference>
<dbReference type="Pfam" id="PF01638">
    <property type="entry name" value="HxlR"/>
    <property type="match status" value="1"/>
</dbReference>
<dbReference type="GO" id="GO:0006355">
    <property type="term" value="P:regulation of DNA-templated transcription"/>
    <property type="evidence" value="ECO:0007669"/>
    <property type="project" value="UniProtKB-ARBA"/>
</dbReference>
<organism evidence="5 6">
    <name type="scientific">Hwanghaeella grinnelliae</name>
    <dbReference type="NCBI Taxonomy" id="2500179"/>
    <lineage>
        <taxon>Bacteria</taxon>
        <taxon>Pseudomonadati</taxon>
        <taxon>Pseudomonadota</taxon>
        <taxon>Alphaproteobacteria</taxon>
        <taxon>Rhodospirillales</taxon>
        <taxon>Rhodospirillaceae</taxon>
        <taxon>Hwanghaeella</taxon>
    </lineage>
</organism>
<keyword evidence="1" id="KW-0805">Transcription regulation</keyword>
<evidence type="ECO:0000256" key="2">
    <source>
        <dbReference type="ARBA" id="ARBA00023125"/>
    </source>
</evidence>
<dbReference type="GO" id="GO:0003677">
    <property type="term" value="F:DNA binding"/>
    <property type="evidence" value="ECO:0007669"/>
    <property type="project" value="UniProtKB-KW"/>
</dbReference>
<keyword evidence="3" id="KW-0804">Transcription</keyword>
<dbReference type="AlphaFoldDB" id="A0A437QPU4"/>
<dbReference type="PROSITE" id="PS51118">
    <property type="entry name" value="HTH_HXLR"/>
    <property type="match status" value="1"/>
</dbReference>
<gene>
    <name evidence="5" type="ORF">EOI86_14900</name>
</gene>
<keyword evidence="6" id="KW-1185">Reference proteome</keyword>
<dbReference type="CDD" id="cd00090">
    <property type="entry name" value="HTH_ARSR"/>
    <property type="match status" value="1"/>
</dbReference>
<dbReference type="OrthoDB" id="9782219at2"/>
<name>A0A437QPU4_9PROT</name>
<dbReference type="InterPro" id="IPR002577">
    <property type="entry name" value="HTH_HxlR"/>
</dbReference>
<proteinExistence type="predicted"/>
<feature type="domain" description="HTH hxlR-type" evidence="4">
    <location>
        <begin position="9"/>
        <end position="105"/>
    </location>
</feature>
<sequence>MTSQNRTNCPIKRATDTLGDQWSFLILREFFLEGPRRFADLQDQLGLSPNTLSGRLKKLEQAGIVERRMYSEHPPRAEYALTEKGRTLSPVMDALFDWGMTHAPM</sequence>
<evidence type="ECO:0000256" key="1">
    <source>
        <dbReference type="ARBA" id="ARBA00023015"/>
    </source>
</evidence>
<dbReference type="InterPro" id="IPR036388">
    <property type="entry name" value="WH-like_DNA-bd_sf"/>
</dbReference>
<dbReference type="InterPro" id="IPR036390">
    <property type="entry name" value="WH_DNA-bd_sf"/>
</dbReference>
<keyword evidence="2" id="KW-0238">DNA-binding</keyword>
<protein>
    <submittedName>
        <fullName evidence="5">Transcriptional regulator</fullName>
    </submittedName>
</protein>
<evidence type="ECO:0000256" key="3">
    <source>
        <dbReference type="ARBA" id="ARBA00023163"/>
    </source>
</evidence>
<accession>A0A437QPU4</accession>
<dbReference type="SUPFAM" id="SSF46785">
    <property type="entry name" value="Winged helix' DNA-binding domain"/>
    <property type="match status" value="1"/>
</dbReference>
<reference evidence="6" key="1">
    <citation type="submission" date="2019-01" db="EMBL/GenBank/DDBJ databases">
        <title>Gri0909 isolated from a small marine red alga.</title>
        <authorList>
            <person name="Kim J."/>
            <person name="Jeong S.E."/>
            <person name="Jeon C.O."/>
        </authorList>
    </citation>
    <scope>NUCLEOTIDE SEQUENCE [LARGE SCALE GENOMIC DNA]</scope>
    <source>
        <strain evidence="6">Gri0909</strain>
    </source>
</reference>
<evidence type="ECO:0000313" key="6">
    <source>
        <dbReference type="Proteomes" id="UP000287447"/>
    </source>
</evidence>
<comment type="caution">
    <text evidence="5">The sequence shown here is derived from an EMBL/GenBank/DDBJ whole genome shotgun (WGS) entry which is preliminary data.</text>
</comment>
<dbReference type="EMBL" id="SADE01000002">
    <property type="protein sequence ID" value="RVU36479.1"/>
    <property type="molecule type" value="Genomic_DNA"/>
</dbReference>
<evidence type="ECO:0000313" key="5">
    <source>
        <dbReference type="EMBL" id="RVU36479.1"/>
    </source>
</evidence>
<dbReference type="InterPro" id="IPR011991">
    <property type="entry name" value="ArsR-like_HTH"/>
</dbReference>
<dbReference type="PANTHER" id="PTHR33204">
    <property type="entry name" value="TRANSCRIPTIONAL REGULATOR, MARR FAMILY"/>
    <property type="match status" value="1"/>
</dbReference>
<dbReference type="RefSeq" id="WP_127765955.1">
    <property type="nucleotide sequence ID" value="NZ_SADE01000002.1"/>
</dbReference>
<dbReference type="Proteomes" id="UP000287447">
    <property type="component" value="Unassembled WGS sequence"/>
</dbReference>
<dbReference type="PANTHER" id="PTHR33204:SF18">
    <property type="entry name" value="TRANSCRIPTIONAL REGULATORY PROTEIN"/>
    <property type="match status" value="1"/>
</dbReference>